<dbReference type="OrthoDB" id="6159808at2759"/>
<evidence type="ECO:0000313" key="2">
    <source>
        <dbReference type="RefSeq" id="XP_013401066.1"/>
    </source>
</evidence>
<dbReference type="KEGG" id="lak:106166948"/>
<dbReference type="Proteomes" id="UP000085678">
    <property type="component" value="Unplaced"/>
</dbReference>
<gene>
    <name evidence="2" type="primary">LOC106166948</name>
</gene>
<dbReference type="AlphaFoldDB" id="A0A1S3IT03"/>
<dbReference type="InParanoid" id="A0A1S3IT03"/>
<dbReference type="GeneID" id="106166948"/>
<dbReference type="RefSeq" id="XP_013401066.1">
    <property type="nucleotide sequence ID" value="XM_013545612.1"/>
</dbReference>
<keyword evidence="1" id="KW-1185">Reference proteome</keyword>
<sequence>MTVLCRHPLYFTGYNCLRKQTDFNPQTCYISPANPPESQKPTCQNGGNNFWYIHVGGKRTDWVQGTDAMCLSISSFPAPWGTRECQFSWTEEGCKQLLHWAGCIPWTSPTCFDCNSAWDVCDRRGVTDPSLVAKTRCPGTGACFTRRDKNGMVYRGCADGWDYLADVTTAMGPGDATCLNGGGYGSFVDRWCLCKGELCNGGAMPAA</sequence>
<organism evidence="1 2">
    <name type="scientific">Lingula anatina</name>
    <name type="common">Brachiopod</name>
    <name type="synonym">Lingula unguis</name>
    <dbReference type="NCBI Taxonomy" id="7574"/>
    <lineage>
        <taxon>Eukaryota</taxon>
        <taxon>Metazoa</taxon>
        <taxon>Spiralia</taxon>
        <taxon>Lophotrochozoa</taxon>
        <taxon>Brachiopoda</taxon>
        <taxon>Linguliformea</taxon>
        <taxon>Lingulata</taxon>
        <taxon>Lingulida</taxon>
        <taxon>Linguloidea</taxon>
        <taxon>Lingulidae</taxon>
        <taxon>Lingula</taxon>
    </lineage>
</organism>
<evidence type="ECO:0000313" key="1">
    <source>
        <dbReference type="Proteomes" id="UP000085678"/>
    </source>
</evidence>
<accession>A0A1S3IT03</accession>
<protein>
    <submittedName>
        <fullName evidence="2">Uncharacterized protein LOC106166948</fullName>
    </submittedName>
</protein>
<name>A0A1S3IT03_LINAN</name>
<proteinExistence type="predicted"/>
<reference evidence="2" key="1">
    <citation type="submission" date="2025-08" db="UniProtKB">
        <authorList>
            <consortium name="RefSeq"/>
        </authorList>
    </citation>
    <scope>IDENTIFICATION</scope>
    <source>
        <tissue evidence="2">Gonads</tissue>
    </source>
</reference>